<evidence type="ECO:0000259" key="6">
    <source>
        <dbReference type="Pfam" id="PF00669"/>
    </source>
</evidence>
<keyword evidence="8" id="KW-0969">Cilium</keyword>
<dbReference type="Pfam" id="PF00669">
    <property type="entry name" value="Flagellin_N"/>
    <property type="match status" value="1"/>
</dbReference>
<keyword evidence="8" id="KW-0966">Cell projection</keyword>
<evidence type="ECO:0000256" key="2">
    <source>
        <dbReference type="ARBA" id="ARBA00004613"/>
    </source>
</evidence>
<dbReference type="AlphaFoldDB" id="A0AA48HJY4"/>
<reference evidence="8" key="1">
    <citation type="submission" date="2023-01" db="EMBL/GenBank/DDBJ databases">
        <title>Complete genome sequence of Planctobacterium marinum strain Dej080120_11.</title>
        <authorList>
            <person name="Ueki S."/>
            <person name="Maruyama F."/>
        </authorList>
    </citation>
    <scope>NUCLEOTIDE SEQUENCE</scope>
    <source>
        <strain evidence="8">Dej080120_11</strain>
    </source>
</reference>
<proteinExistence type="inferred from homology"/>
<dbReference type="InterPro" id="IPR013384">
    <property type="entry name" value="Flagell_FlgL"/>
</dbReference>
<dbReference type="RefSeq" id="WP_338293907.1">
    <property type="nucleotide sequence ID" value="NZ_AP027272.1"/>
</dbReference>
<comment type="subcellular location">
    <subcellularLocation>
        <location evidence="1">Bacterial flagellum</location>
    </subcellularLocation>
    <subcellularLocation>
        <location evidence="2">Secreted</location>
    </subcellularLocation>
</comment>
<organism evidence="8 9">
    <name type="scientific">Planctobacterium marinum</name>
    <dbReference type="NCBI Taxonomy" id="1631968"/>
    <lineage>
        <taxon>Bacteria</taxon>
        <taxon>Pseudomonadati</taxon>
        <taxon>Pseudomonadota</taxon>
        <taxon>Gammaproteobacteria</taxon>
        <taxon>Alteromonadales</taxon>
        <taxon>Alteromonadaceae</taxon>
        <taxon>Planctobacterium</taxon>
    </lineage>
</organism>
<keyword evidence="4" id="KW-0964">Secreted</keyword>
<evidence type="ECO:0000256" key="4">
    <source>
        <dbReference type="ARBA" id="ARBA00022525"/>
    </source>
</evidence>
<dbReference type="Gene3D" id="6.10.10.10">
    <property type="entry name" value="Flagellar export chaperone, C-terminal domain"/>
    <property type="match status" value="1"/>
</dbReference>
<evidence type="ECO:0000256" key="5">
    <source>
        <dbReference type="ARBA" id="ARBA00023143"/>
    </source>
</evidence>
<evidence type="ECO:0000259" key="7">
    <source>
        <dbReference type="Pfam" id="PF00700"/>
    </source>
</evidence>
<dbReference type="GO" id="GO:0071973">
    <property type="term" value="P:bacterial-type flagellum-dependent cell motility"/>
    <property type="evidence" value="ECO:0007669"/>
    <property type="project" value="InterPro"/>
</dbReference>
<evidence type="ECO:0000313" key="9">
    <source>
        <dbReference type="Proteomes" id="UP001333710"/>
    </source>
</evidence>
<evidence type="ECO:0000256" key="3">
    <source>
        <dbReference type="ARBA" id="ARBA00005709"/>
    </source>
</evidence>
<dbReference type="Gene3D" id="1.20.1330.10">
    <property type="entry name" value="f41 fragment of flagellin, N-terminal domain"/>
    <property type="match status" value="1"/>
</dbReference>
<protein>
    <submittedName>
        <fullName evidence="8">Flagellar hook-associated protein 3</fullName>
    </submittedName>
</protein>
<evidence type="ECO:0000256" key="1">
    <source>
        <dbReference type="ARBA" id="ARBA00004365"/>
    </source>
</evidence>
<accession>A0AA48HJY4</accession>
<dbReference type="KEGG" id="pmaw:MACH26_33270"/>
<evidence type="ECO:0000313" key="8">
    <source>
        <dbReference type="EMBL" id="BDX07806.1"/>
    </source>
</evidence>
<dbReference type="GO" id="GO:0005576">
    <property type="term" value="C:extracellular region"/>
    <property type="evidence" value="ECO:0007669"/>
    <property type="project" value="UniProtKB-SubCell"/>
</dbReference>
<dbReference type="InterPro" id="IPR001029">
    <property type="entry name" value="Flagellin_N"/>
</dbReference>
<dbReference type="Proteomes" id="UP001333710">
    <property type="component" value="Chromosome"/>
</dbReference>
<comment type="similarity">
    <text evidence="3">Belongs to the bacterial flagellin family.</text>
</comment>
<keyword evidence="9" id="KW-1185">Reference proteome</keyword>
<dbReference type="SUPFAM" id="SSF64518">
    <property type="entry name" value="Phase 1 flagellin"/>
    <property type="match status" value="1"/>
</dbReference>
<feature type="domain" description="Flagellin N-terminal" evidence="6">
    <location>
        <begin position="3"/>
        <end position="140"/>
    </location>
</feature>
<dbReference type="PANTHER" id="PTHR42792">
    <property type="entry name" value="FLAGELLIN"/>
    <property type="match status" value="1"/>
</dbReference>
<name>A0AA48HJY4_9ALTE</name>
<dbReference type="GO" id="GO:0005198">
    <property type="term" value="F:structural molecule activity"/>
    <property type="evidence" value="ECO:0007669"/>
    <property type="project" value="InterPro"/>
</dbReference>
<dbReference type="InterPro" id="IPR042187">
    <property type="entry name" value="Flagellin_C_sub2"/>
</dbReference>
<dbReference type="InterPro" id="IPR046358">
    <property type="entry name" value="Flagellin_C"/>
</dbReference>
<dbReference type="PANTHER" id="PTHR42792:SF1">
    <property type="entry name" value="FLAGELLAR HOOK-ASSOCIATED PROTEIN 3"/>
    <property type="match status" value="1"/>
</dbReference>
<gene>
    <name evidence="8" type="primary">flgL</name>
    <name evidence="8" type="ORF">MACH26_33270</name>
</gene>
<keyword evidence="8" id="KW-0282">Flagellum</keyword>
<sequence length="402" mass="43054">MRISNNQIFDRAINGVIDNQIGLSETQLQLSTGKKLITPSDDPVGAASVLRLTEELDQITQYNRNNTLLQNSLSQEEAILSNVTSSANRARVLVVQAGNGINTDEDRAAIASELEQIRDEIFDLMNSQDANGKYIFAGNQADSPAFDFDATATGNRYLFQGDDGQNKIQLSSNVTVANGDSGREVFENVLARLSGTVTGGTATASISIAQQGAFDSFHKANYDAVTAANNTFTGTINGAGTQITFNDPDNTTVNFTSGEPFTFKGIEFTVTGAPTNTVEFTLSQPEKKNLAVTLDEISRALSDPTVTGDALQEALSDALVGLDNGLKKVSNTVSSIGGRINIAESVYESNLDLEIANKDARSQIEDVDYAEAISELSKQETALQAAQQTFGRVTNLSLFDYI</sequence>
<dbReference type="GO" id="GO:0009424">
    <property type="term" value="C:bacterial-type flagellum hook"/>
    <property type="evidence" value="ECO:0007669"/>
    <property type="project" value="InterPro"/>
</dbReference>
<dbReference type="Pfam" id="PF00700">
    <property type="entry name" value="Flagellin_C"/>
    <property type="match status" value="1"/>
</dbReference>
<keyword evidence="5" id="KW-0975">Bacterial flagellum</keyword>
<feature type="domain" description="Flagellin C-terminal" evidence="7">
    <location>
        <begin position="323"/>
        <end position="401"/>
    </location>
</feature>
<dbReference type="EMBL" id="AP027272">
    <property type="protein sequence ID" value="BDX07806.1"/>
    <property type="molecule type" value="Genomic_DNA"/>
</dbReference>
<dbReference type="InterPro" id="IPR001492">
    <property type="entry name" value="Flagellin"/>
</dbReference>
<dbReference type="NCBIfam" id="TIGR02550">
    <property type="entry name" value="flagell_flgL"/>
    <property type="match status" value="1"/>
</dbReference>